<evidence type="ECO:0000313" key="2">
    <source>
        <dbReference type="EMBL" id="KAG5612147.1"/>
    </source>
</evidence>
<sequence length="282" mass="32595">MDLSINYNTTLNILGIGKSRLYNSNIERLGQNGRSIADNLQWWLTRDTISLLAIFSTQLTTHLLDDLSASRSHLYHPLDIIFSQDHSHNDCSLKEKKYSCLVDWRSKLRELKYSLKFINKLGNAINVDRDQIQLVSILHGGNIASDALLQFWHGLTMKMILELKDGLLQLGSILSLIVALSVFNVVSFTWFILDVLREPIHESSILSVVDKASRKWGRYMRNRLNVITLLVLKAADRKFTDIGLKNTTHMLVFSLQYDLVKHEFWMHKFKDAYWSSNPKLVY</sequence>
<comment type="caution">
    <text evidence="2">The sequence shown here is derived from an EMBL/GenBank/DDBJ whole genome shotgun (WGS) entry which is preliminary data.</text>
</comment>
<dbReference type="AlphaFoldDB" id="A0A9J5ZGU6"/>
<dbReference type="PANTHER" id="PTHR11670">
    <property type="entry name" value="ACONITASE/IRON-RESPONSIVE ELEMENT FAMILY MEMBER"/>
    <property type="match status" value="1"/>
</dbReference>
<keyword evidence="1" id="KW-1133">Transmembrane helix</keyword>
<proteinExistence type="predicted"/>
<dbReference type="EMBL" id="JACXVP010000004">
    <property type="protein sequence ID" value="KAG5612147.1"/>
    <property type="molecule type" value="Genomic_DNA"/>
</dbReference>
<reference evidence="2 3" key="1">
    <citation type="submission" date="2020-09" db="EMBL/GenBank/DDBJ databases">
        <title>De no assembly of potato wild relative species, Solanum commersonii.</title>
        <authorList>
            <person name="Cho K."/>
        </authorList>
    </citation>
    <scope>NUCLEOTIDE SEQUENCE [LARGE SCALE GENOMIC DNA]</scope>
    <source>
        <strain evidence="2">LZ3.2</strain>
        <tissue evidence="2">Leaf</tissue>
    </source>
</reference>
<evidence type="ECO:0000313" key="3">
    <source>
        <dbReference type="Proteomes" id="UP000824120"/>
    </source>
</evidence>
<dbReference type="OrthoDB" id="1329239at2759"/>
<dbReference type="InterPro" id="IPR006249">
    <property type="entry name" value="Aconitase/IRP2"/>
</dbReference>
<name>A0A9J5ZGU6_SOLCO</name>
<protein>
    <submittedName>
        <fullName evidence="2">Uncharacterized protein</fullName>
    </submittedName>
</protein>
<organism evidence="2 3">
    <name type="scientific">Solanum commersonii</name>
    <name type="common">Commerson's wild potato</name>
    <name type="synonym">Commerson's nightshade</name>
    <dbReference type="NCBI Taxonomy" id="4109"/>
    <lineage>
        <taxon>Eukaryota</taxon>
        <taxon>Viridiplantae</taxon>
        <taxon>Streptophyta</taxon>
        <taxon>Embryophyta</taxon>
        <taxon>Tracheophyta</taxon>
        <taxon>Spermatophyta</taxon>
        <taxon>Magnoliopsida</taxon>
        <taxon>eudicotyledons</taxon>
        <taxon>Gunneridae</taxon>
        <taxon>Pentapetalae</taxon>
        <taxon>asterids</taxon>
        <taxon>lamiids</taxon>
        <taxon>Solanales</taxon>
        <taxon>Solanaceae</taxon>
        <taxon>Solanoideae</taxon>
        <taxon>Solaneae</taxon>
        <taxon>Solanum</taxon>
    </lineage>
</organism>
<accession>A0A9J5ZGU6</accession>
<keyword evidence="3" id="KW-1185">Reference proteome</keyword>
<feature type="transmembrane region" description="Helical" evidence="1">
    <location>
        <begin position="167"/>
        <end position="193"/>
    </location>
</feature>
<keyword evidence="1" id="KW-0472">Membrane</keyword>
<keyword evidence="1" id="KW-0812">Transmembrane</keyword>
<evidence type="ECO:0000256" key="1">
    <source>
        <dbReference type="SAM" id="Phobius"/>
    </source>
</evidence>
<gene>
    <name evidence="2" type="ORF">H5410_023428</name>
</gene>
<dbReference type="Proteomes" id="UP000824120">
    <property type="component" value="Chromosome 4"/>
</dbReference>